<feature type="region of interest" description="Disordered" evidence="1">
    <location>
        <begin position="1"/>
        <end position="28"/>
    </location>
</feature>
<feature type="compositionally biased region" description="Polar residues" evidence="1">
    <location>
        <begin position="17"/>
        <end position="27"/>
    </location>
</feature>
<evidence type="ECO:0000313" key="2">
    <source>
        <dbReference type="EMBL" id="KAG9462291.1"/>
    </source>
</evidence>
<gene>
    <name evidence="2" type="ORF">GDO78_014456</name>
</gene>
<organism evidence="2 3">
    <name type="scientific">Eleutherodactylus coqui</name>
    <name type="common">Puerto Rican coqui</name>
    <dbReference type="NCBI Taxonomy" id="57060"/>
    <lineage>
        <taxon>Eukaryota</taxon>
        <taxon>Metazoa</taxon>
        <taxon>Chordata</taxon>
        <taxon>Craniata</taxon>
        <taxon>Vertebrata</taxon>
        <taxon>Euteleostomi</taxon>
        <taxon>Amphibia</taxon>
        <taxon>Batrachia</taxon>
        <taxon>Anura</taxon>
        <taxon>Neobatrachia</taxon>
        <taxon>Hyloidea</taxon>
        <taxon>Eleutherodactylidae</taxon>
        <taxon>Eleutherodactylinae</taxon>
        <taxon>Eleutherodactylus</taxon>
        <taxon>Eleutherodactylus</taxon>
    </lineage>
</organism>
<name>A0A8J6B6K3_ELECQ</name>
<comment type="caution">
    <text evidence="2">The sequence shown here is derived from an EMBL/GenBank/DDBJ whole genome shotgun (WGS) entry which is preliminary data.</text>
</comment>
<keyword evidence="3" id="KW-1185">Reference proteome</keyword>
<proteinExistence type="predicted"/>
<dbReference type="AlphaFoldDB" id="A0A8J6B6K3"/>
<sequence>MGCAALPAPPTGKCGTLSRSFPQSRSPSEAKGSLILFLQPDNPTRPPLYTHSSAASMAIRIYPVGLTASVCGQLKRKYPREG</sequence>
<reference evidence="2" key="1">
    <citation type="thesis" date="2020" institute="ProQuest LLC" country="789 East Eisenhower Parkway, Ann Arbor, MI, USA">
        <title>Comparative Genomics and Chromosome Evolution.</title>
        <authorList>
            <person name="Mudd A.B."/>
        </authorList>
    </citation>
    <scope>NUCLEOTIDE SEQUENCE</scope>
    <source>
        <strain evidence="2">HN-11 Male</strain>
        <tissue evidence="2">Kidney and liver</tissue>
    </source>
</reference>
<evidence type="ECO:0000256" key="1">
    <source>
        <dbReference type="SAM" id="MobiDB-lite"/>
    </source>
</evidence>
<accession>A0A8J6B6K3</accession>
<protein>
    <submittedName>
        <fullName evidence="2">Uncharacterized protein</fullName>
    </submittedName>
</protein>
<dbReference type="Proteomes" id="UP000770717">
    <property type="component" value="Unassembled WGS sequence"/>
</dbReference>
<evidence type="ECO:0000313" key="3">
    <source>
        <dbReference type="Proteomes" id="UP000770717"/>
    </source>
</evidence>
<dbReference type="EMBL" id="WNTK01012230">
    <property type="protein sequence ID" value="KAG9462291.1"/>
    <property type="molecule type" value="Genomic_DNA"/>
</dbReference>